<evidence type="ECO:0000256" key="1">
    <source>
        <dbReference type="SAM" id="MobiDB-lite"/>
    </source>
</evidence>
<organism evidence="2 3">
    <name type="scientific">Aureobasidium pullulans</name>
    <name type="common">Black yeast</name>
    <name type="synonym">Pullularia pullulans</name>
    <dbReference type="NCBI Taxonomy" id="5580"/>
    <lineage>
        <taxon>Eukaryota</taxon>
        <taxon>Fungi</taxon>
        <taxon>Dikarya</taxon>
        <taxon>Ascomycota</taxon>
        <taxon>Pezizomycotina</taxon>
        <taxon>Dothideomycetes</taxon>
        <taxon>Dothideomycetidae</taxon>
        <taxon>Dothideales</taxon>
        <taxon>Saccotheciaceae</taxon>
        <taxon>Aureobasidium</taxon>
    </lineage>
</organism>
<dbReference type="AlphaFoldDB" id="A0A4V4JXJ3"/>
<feature type="compositionally biased region" description="Basic and acidic residues" evidence="1">
    <location>
        <begin position="12"/>
        <end position="28"/>
    </location>
</feature>
<dbReference type="EMBL" id="QZBD01000047">
    <property type="protein sequence ID" value="THY33593.1"/>
    <property type="molecule type" value="Genomic_DNA"/>
</dbReference>
<evidence type="ECO:0000313" key="2">
    <source>
        <dbReference type="EMBL" id="THY33593.1"/>
    </source>
</evidence>
<reference evidence="2 3" key="1">
    <citation type="submission" date="2018-10" db="EMBL/GenBank/DDBJ databases">
        <title>Fifty Aureobasidium pullulans genomes reveal a recombining polyextremotolerant generalist.</title>
        <authorList>
            <person name="Gostincar C."/>
            <person name="Turk M."/>
            <person name="Zajc J."/>
            <person name="Gunde-Cimerman N."/>
        </authorList>
    </citation>
    <scope>NUCLEOTIDE SEQUENCE [LARGE SCALE GENOMIC DNA]</scope>
    <source>
        <strain evidence="2 3">EXF-6604</strain>
    </source>
</reference>
<feature type="compositionally biased region" description="Polar residues" evidence="1">
    <location>
        <begin position="244"/>
        <end position="256"/>
    </location>
</feature>
<feature type="region of interest" description="Disordered" evidence="1">
    <location>
        <begin position="1"/>
        <end position="69"/>
    </location>
</feature>
<evidence type="ECO:0000313" key="3">
    <source>
        <dbReference type="Proteomes" id="UP000306584"/>
    </source>
</evidence>
<accession>A0A4V4JXJ3</accession>
<feature type="region of interest" description="Disordered" evidence="1">
    <location>
        <begin position="239"/>
        <end position="261"/>
    </location>
</feature>
<sequence length="585" mass="65498">MAAPKTEPPTVPRDHHRELVSVSLDRRGVQGPERPPDLPRQQRIKTDGAQSGQPDRNKEPRGSGKKPTRWLNFNNALNKLVPGAKFLQYDSGLYALAIGMGACPDWTSTIDWSGKSLENNAFSRLVEAAQSLRANSPRPSLNLEIMRVDYGTLSARYLATLINEYNKSPHGRKIQVFLAGRDVEKMTTDIRDGKRIVVRKNFHTQQWEGHGYAESASVGSYVNNHQAPALPIWSCPATEDKSNQADASNSNRTSCEMGSDYNIESDLEDPDLELLYTAGDDSQNGVHELVTCIAHDSRPSSSRFHLLYSRLNDHLNDSSYRGPSHLEPDGSLSGKALGALADWWNTRWKTYRRDKIILYTGNSYGRFEEVISPTNEVRMPVFLVYKDCRWHICISGHTLPFEYEVQEAEFTVSDGVNTPIESASELVHDLKSTDSNTEMIAEHTQDLVRVVERLEATSFEQTNNINGLMMAVKDLTATVATLAVAVYLKETSSASEVDHLTHRPGEDMVFADLISFDSLEILVRAGRWMATPGTIYALAMGIATDRGTTHPPEWMALSLENQSFDILKPYSNRLMFENTTTKFRV</sequence>
<gene>
    <name evidence="2" type="ORF">D6D01_02193</name>
</gene>
<feature type="compositionally biased region" description="Pro residues" evidence="1">
    <location>
        <begin position="1"/>
        <end position="11"/>
    </location>
</feature>
<name>A0A4V4JXJ3_AURPU</name>
<dbReference type="Proteomes" id="UP000306584">
    <property type="component" value="Unassembled WGS sequence"/>
</dbReference>
<protein>
    <submittedName>
        <fullName evidence="2">Uncharacterized protein</fullName>
    </submittedName>
</protein>
<proteinExistence type="predicted"/>
<comment type="caution">
    <text evidence="2">The sequence shown here is derived from an EMBL/GenBank/DDBJ whole genome shotgun (WGS) entry which is preliminary data.</text>
</comment>